<evidence type="ECO:0000256" key="1">
    <source>
        <dbReference type="ARBA" id="ARBA00004141"/>
    </source>
</evidence>
<dbReference type="OrthoDB" id="6372431at2759"/>
<keyword evidence="6 10" id="KW-1133">Transmembrane helix</keyword>
<feature type="signal peptide" evidence="11">
    <location>
        <begin position="1"/>
        <end position="18"/>
    </location>
</feature>
<evidence type="ECO:0000256" key="6">
    <source>
        <dbReference type="ARBA" id="ARBA00022989"/>
    </source>
</evidence>
<name>A0A9P1D110_9DINO</name>
<comment type="caution">
    <text evidence="12">The sequence shown here is derived from an EMBL/GenBank/DDBJ whole genome shotgun (WGS) entry which is preliminary data.</text>
</comment>
<keyword evidence="14" id="KW-1185">Reference proteome</keyword>
<evidence type="ECO:0000313" key="13">
    <source>
        <dbReference type="EMBL" id="CAL4789176.1"/>
    </source>
</evidence>
<organism evidence="12">
    <name type="scientific">Cladocopium goreaui</name>
    <dbReference type="NCBI Taxonomy" id="2562237"/>
    <lineage>
        <taxon>Eukaryota</taxon>
        <taxon>Sar</taxon>
        <taxon>Alveolata</taxon>
        <taxon>Dinophyceae</taxon>
        <taxon>Suessiales</taxon>
        <taxon>Symbiodiniaceae</taxon>
        <taxon>Cladocopium</taxon>
    </lineage>
</organism>
<evidence type="ECO:0000313" key="14">
    <source>
        <dbReference type="Proteomes" id="UP001152797"/>
    </source>
</evidence>
<feature type="transmembrane region" description="Helical" evidence="10">
    <location>
        <begin position="719"/>
        <end position="744"/>
    </location>
</feature>
<reference evidence="12" key="1">
    <citation type="submission" date="2022-10" db="EMBL/GenBank/DDBJ databases">
        <authorList>
            <person name="Chen Y."/>
            <person name="Dougan E. K."/>
            <person name="Chan C."/>
            <person name="Rhodes N."/>
            <person name="Thang M."/>
        </authorList>
    </citation>
    <scope>NUCLEOTIDE SEQUENCE</scope>
</reference>
<dbReference type="InterPro" id="IPR000407">
    <property type="entry name" value="GDA1_CD39_NTPase"/>
</dbReference>
<comment type="similarity">
    <text evidence="3">Belongs to the GDA1/CD39 NTPase family.</text>
</comment>
<feature type="chain" id="PRO_5043270922" evidence="11">
    <location>
        <begin position="19"/>
        <end position="1104"/>
    </location>
</feature>
<dbReference type="EMBL" id="CAMXCT030003002">
    <property type="protein sequence ID" value="CAL4789176.1"/>
    <property type="molecule type" value="Genomic_DNA"/>
</dbReference>
<dbReference type="InterPro" id="IPR007603">
    <property type="entry name" value="Choline_transptr-like"/>
</dbReference>
<keyword evidence="4 10" id="KW-0812">Transmembrane</keyword>
<dbReference type="Pfam" id="PF04515">
    <property type="entry name" value="Choline_transpo"/>
    <property type="match status" value="1"/>
</dbReference>
<feature type="transmembrane region" description="Helical" evidence="10">
    <location>
        <begin position="793"/>
        <end position="812"/>
    </location>
</feature>
<dbReference type="PANTHER" id="PTHR11782:SF83">
    <property type="entry name" value="GUANOSINE-DIPHOSPHATASE"/>
    <property type="match status" value="1"/>
</dbReference>
<dbReference type="GO" id="GO:0017110">
    <property type="term" value="F:nucleoside diphosphate phosphatase activity"/>
    <property type="evidence" value="ECO:0007669"/>
    <property type="project" value="TreeGrafter"/>
</dbReference>
<feature type="transmembrane region" description="Helical" evidence="10">
    <location>
        <begin position="954"/>
        <end position="973"/>
    </location>
</feature>
<dbReference type="GO" id="GO:0022857">
    <property type="term" value="F:transmembrane transporter activity"/>
    <property type="evidence" value="ECO:0007669"/>
    <property type="project" value="InterPro"/>
</dbReference>
<dbReference type="Proteomes" id="UP001152797">
    <property type="component" value="Unassembled WGS sequence"/>
</dbReference>
<dbReference type="Pfam" id="PF01150">
    <property type="entry name" value="GDA1_CD39"/>
    <property type="match status" value="1"/>
</dbReference>
<dbReference type="Gene3D" id="3.30.420.150">
    <property type="entry name" value="Exopolyphosphatase. Domain 2"/>
    <property type="match status" value="1"/>
</dbReference>
<dbReference type="EMBL" id="CAMXCT020003002">
    <property type="protein sequence ID" value="CAL1155239.1"/>
    <property type="molecule type" value="Genomic_DNA"/>
</dbReference>
<feature type="transmembrane region" description="Helical" evidence="10">
    <location>
        <begin position="627"/>
        <end position="653"/>
    </location>
</feature>
<reference evidence="13 14" key="2">
    <citation type="submission" date="2024-05" db="EMBL/GenBank/DDBJ databases">
        <authorList>
            <person name="Chen Y."/>
            <person name="Shah S."/>
            <person name="Dougan E. K."/>
            <person name="Thang M."/>
            <person name="Chan C."/>
        </authorList>
    </citation>
    <scope>NUCLEOTIDE SEQUENCE [LARGE SCALE GENOMIC DNA]</scope>
</reference>
<keyword evidence="5" id="KW-0378">Hydrolase</keyword>
<evidence type="ECO:0000256" key="4">
    <source>
        <dbReference type="ARBA" id="ARBA00022692"/>
    </source>
</evidence>
<comment type="similarity">
    <text evidence="2">Belongs to the CTL (choline transporter-like) family.</text>
</comment>
<evidence type="ECO:0000256" key="9">
    <source>
        <dbReference type="PIRSR" id="PIRSR600407-2"/>
    </source>
</evidence>
<evidence type="ECO:0000313" key="12">
    <source>
        <dbReference type="EMBL" id="CAI4001864.1"/>
    </source>
</evidence>
<keyword evidence="7 10" id="KW-0472">Membrane</keyword>
<dbReference type="Gene3D" id="3.30.420.40">
    <property type="match status" value="1"/>
</dbReference>
<feature type="binding site" evidence="9">
    <location>
        <begin position="198"/>
        <end position="202"/>
    </location>
    <ligand>
        <name>ATP</name>
        <dbReference type="ChEBI" id="CHEBI:30616"/>
    </ligand>
</feature>
<dbReference type="GO" id="GO:0016020">
    <property type="term" value="C:membrane"/>
    <property type="evidence" value="ECO:0007669"/>
    <property type="project" value="UniProtKB-SubCell"/>
</dbReference>
<dbReference type="CDD" id="cd24003">
    <property type="entry name" value="ASKHA_NBD_GDA1_CD39_NTPase"/>
    <property type="match status" value="1"/>
</dbReference>
<dbReference type="EMBL" id="CAMXCT010003002">
    <property type="protein sequence ID" value="CAI4001864.1"/>
    <property type="molecule type" value="Genomic_DNA"/>
</dbReference>
<evidence type="ECO:0000256" key="8">
    <source>
        <dbReference type="PIRSR" id="PIRSR600407-1"/>
    </source>
</evidence>
<keyword evidence="9" id="KW-0547">Nucleotide-binding</keyword>
<dbReference type="AlphaFoldDB" id="A0A9P1D110"/>
<evidence type="ECO:0000256" key="5">
    <source>
        <dbReference type="ARBA" id="ARBA00022801"/>
    </source>
</evidence>
<protein>
    <submittedName>
        <fullName evidence="13">Ectonucleoside triphosphate diphosphohydrolase 1</fullName>
    </submittedName>
</protein>
<dbReference type="GO" id="GO:0005524">
    <property type="term" value="F:ATP binding"/>
    <property type="evidence" value="ECO:0007669"/>
    <property type="project" value="UniProtKB-KW"/>
</dbReference>
<evidence type="ECO:0000256" key="7">
    <source>
        <dbReference type="ARBA" id="ARBA00023136"/>
    </source>
</evidence>
<feature type="transmembrane region" description="Helical" evidence="10">
    <location>
        <begin position="673"/>
        <end position="698"/>
    </location>
</feature>
<evidence type="ECO:0000256" key="10">
    <source>
        <dbReference type="SAM" id="Phobius"/>
    </source>
</evidence>
<feature type="active site" description="Proton acceptor" evidence="8">
    <location>
        <position position="168"/>
    </location>
</feature>
<sequence>MRSFARLCLCHLWLHATSDPSPTPELELESDEPEQSEQRYRGMIIDAGSTGSRVWIFAWSPGPCQHDALPSMVTPTVVASYQVKGGLSSASAKLNDTLTELLNFAEDILKDRKEDWHRFPVYLLATAGFRRLRPEHRENVLMTVRHILGESHFHLEPDFVRILSGEEEGAYGWLAVNSEMGSLTDPGTDSVGVLDLGGASMQITFVPEADRSVLQHSFPLFLQGRQSNLYSASYLQFGLREAQRLLQRQLIGKALVAETTEVLEHPCLPRGSNSTELLIGDADAQADAAAAGANAFPPLSATWHGKGQYDDCVEKLTELFDKNAPCYLPACTFNGRYQPTLGARRFVAFSAFSWVVDVLGLPAETTALEDIENAARYVCKMDWALLHERWQLGEQALQTLCFSAAYVVVLLHHGLGFDKKSQQIIFVPQGNISWAKGWCLTFATFLLLTGQSCFSAVQRADLQKLSRGIDHRSRICGWSDGTADLTLLHWCSARTEHGLVLNWSSPICVEQCPQRGTSVFCPEGLEVTEEELREGGRRLLVRTEKQMLAPLKVNLDTKPWMERYCVPAADQPFEIWRRWTTSGAVAQALVVLEQLLSLASMPRLLLLATLWTLALSVAYLRCLRQFALFFVHAAMLTTVILCLAGGLGFLAVSKPALLAGYPAALESVHALGAWIPAAVATGISALFFVAAVSLIGCLCARRRLDVASDCIRESCAVMLAMPSLLLLPVLDSLCYLLLSAALLVSLPLMLSTTEVSSVTVLGITGVFRQFHLSVADYGRLTALVFSCFWVQEVIGAACTLATAYSVALWYFAPGTCGRAKAKHLPWAPALQGLVVAFLWHLGSLAKGASALALLRLLRWLLYLAHAAAAEDDAQDAKRKRRRCCQCFAVFCDALLATLQTWTEFLSAHAYVDIALSSQSFSAAAREASEILGSHMALVSILSLVSWFLRLVGSSILAVIAGSTAWFVAARMVLSGGNGGPRSSEFPNHMRREWLMPAAMEIHRQLEVSGFPTLQEQLMLLLTELQAVSPEVLGLLTAGLMLLVNQAVLVTVECTACTVLYCLLWDGSDGVLDASHVPESFWRFAKDQGIVGRRAGKALQQKPSP</sequence>
<keyword evidence="9" id="KW-0067">ATP-binding</keyword>
<accession>A0A9P1D110</accession>
<keyword evidence="11" id="KW-0732">Signal</keyword>
<evidence type="ECO:0000256" key="11">
    <source>
        <dbReference type="SAM" id="SignalP"/>
    </source>
</evidence>
<comment type="subcellular location">
    <subcellularLocation>
        <location evidence="1">Membrane</location>
        <topology evidence="1">Multi-pass membrane protein</topology>
    </subcellularLocation>
</comment>
<evidence type="ECO:0000256" key="2">
    <source>
        <dbReference type="ARBA" id="ARBA00007168"/>
    </source>
</evidence>
<dbReference type="PANTHER" id="PTHR11782">
    <property type="entry name" value="ADENOSINE/GUANOSINE DIPHOSPHATASE"/>
    <property type="match status" value="1"/>
</dbReference>
<dbReference type="GO" id="GO:0009134">
    <property type="term" value="P:nucleoside diphosphate catabolic process"/>
    <property type="evidence" value="ECO:0007669"/>
    <property type="project" value="TreeGrafter"/>
</dbReference>
<gene>
    <name evidence="12" type="ORF">C1SCF055_LOCUS27867</name>
</gene>
<feature type="transmembrane region" description="Helical" evidence="10">
    <location>
        <begin position="601"/>
        <end position="620"/>
    </location>
</feature>
<proteinExistence type="inferred from homology"/>
<evidence type="ECO:0000256" key="3">
    <source>
        <dbReference type="ARBA" id="ARBA00009283"/>
    </source>
</evidence>